<dbReference type="AlphaFoldDB" id="A0A1R4IZ94"/>
<evidence type="ECO:0000256" key="1">
    <source>
        <dbReference type="SAM" id="MobiDB-lite"/>
    </source>
</evidence>
<protein>
    <recommendedName>
        <fullName evidence="2">HNH nuclease domain-containing protein</fullName>
    </recommendedName>
</protein>
<accession>A0A1R4IZ94</accession>
<gene>
    <name evidence="3" type="ORF">FM104_04555</name>
</gene>
<evidence type="ECO:0000313" key="3">
    <source>
        <dbReference type="EMBL" id="SJN24713.1"/>
    </source>
</evidence>
<dbReference type="RefSeq" id="WP_143738252.1">
    <property type="nucleotide sequence ID" value="NZ_FUKO01000013.1"/>
</dbReference>
<keyword evidence="4" id="KW-1185">Reference proteome</keyword>
<dbReference type="SMART" id="SM00507">
    <property type="entry name" value="HNHc"/>
    <property type="match status" value="1"/>
</dbReference>
<dbReference type="Proteomes" id="UP000196320">
    <property type="component" value="Unassembled WGS sequence"/>
</dbReference>
<feature type="domain" description="HNH nuclease" evidence="2">
    <location>
        <begin position="401"/>
        <end position="453"/>
    </location>
</feature>
<name>A0A1R4IZ94_9MICO</name>
<dbReference type="CDD" id="cd00085">
    <property type="entry name" value="HNHc"/>
    <property type="match status" value="1"/>
</dbReference>
<dbReference type="OrthoDB" id="3261064at2"/>
<organism evidence="3 4">
    <name type="scientific">Microbacterium esteraromaticum</name>
    <dbReference type="NCBI Taxonomy" id="57043"/>
    <lineage>
        <taxon>Bacteria</taxon>
        <taxon>Bacillati</taxon>
        <taxon>Actinomycetota</taxon>
        <taxon>Actinomycetes</taxon>
        <taxon>Micrococcales</taxon>
        <taxon>Microbacteriaceae</taxon>
        <taxon>Microbacterium</taxon>
    </lineage>
</organism>
<sequence length="528" mass="57672">MADDAISPLAEQAALLDEWLEARRQIAVWEAKSADLLARRAELMASDVADAPLHRETIRRSMVAEYSAAGRMAKGSIEIAFTDADMLRTSFPALKASFDAGTVTAAHVREILRASHRVIQAVNESAVEPDTLRLFEAAALEFAETEAPSRTRAHVRELAAALAPQTVTERHKAARADQYVSTRPYDDELTFLVALLPTHQAVAIMDRLSRMSRHIKDSPEDRMPTFLEHAPEALPDGTNDSRAIFGVDDTYTIDPFLSGEPAAIGSWVPEAGPLDDPVVAAAYEDAMEDIIAAGPKPIEIPADTRGIDEVRADLLSDLLLSAAPSDVFGDGLENVTARIQVTVAASTLAGLDDNPAQLDGNGTLDPDVARALAGRNGGWTRLFLDTKGFVTRTDTYSPTAGMSRFLMARDQHCRFPGCRMPVHRCEIDHTHDYAKGGPTCITNLAHLCKSHHVLKHPDIPEEHRWNARQLPDWSLEWTSPLGRTYRDSPPLRVMFVPSEPSEPDSESASSSRATPVRWETLSGAVAPF</sequence>
<evidence type="ECO:0000313" key="4">
    <source>
        <dbReference type="Proteomes" id="UP000196320"/>
    </source>
</evidence>
<dbReference type="Gene3D" id="1.10.30.50">
    <property type="match status" value="1"/>
</dbReference>
<evidence type="ECO:0000259" key="2">
    <source>
        <dbReference type="SMART" id="SM00507"/>
    </source>
</evidence>
<proteinExistence type="predicted"/>
<dbReference type="EMBL" id="FUKO01000013">
    <property type="protein sequence ID" value="SJN24713.1"/>
    <property type="molecule type" value="Genomic_DNA"/>
</dbReference>
<feature type="region of interest" description="Disordered" evidence="1">
    <location>
        <begin position="496"/>
        <end position="516"/>
    </location>
</feature>
<reference evidence="3 4" key="1">
    <citation type="submission" date="2017-02" db="EMBL/GenBank/DDBJ databases">
        <authorList>
            <person name="Peterson S.W."/>
        </authorList>
    </citation>
    <scope>NUCLEOTIDE SEQUENCE [LARGE SCALE GENOMIC DNA]</scope>
    <source>
        <strain evidence="3 4">B Mb 05.01</strain>
    </source>
</reference>
<dbReference type="InterPro" id="IPR003615">
    <property type="entry name" value="HNH_nuc"/>
</dbReference>